<dbReference type="PROSITE" id="PS51186">
    <property type="entry name" value="GNAT"/>
    <property type="match status" value="1"/>
</dbReference>
<organism evidence="3 4">
    <name type="scientific">Actinoplanes couchii</name>
    <dbReference type="NCBI Taxonomy" id="403638"/>
    <lineage>
        <taxon>Bacteria</taxon>
        <taxon>Bacillati</taxon>
        <taxon>Actinomycetota</taxon>
        <taxon>Actinomycetes</taxon>
        <taxon>Micromonosporales</taxon>
        <taxon>Micromonosporaceae</taxon>
        <taxon>Actinoplanes</taxon>
    </lineage>
</organism>
<dbReference type="Proteomes" id="UP000612282">
    <property type="component" value="Unassembled WGS sequence"/>
</dbReference>
<dbReference type="PANTHER" id="PTHR43792:SF13">
    <property type="entry name" value="ACETYLTRANSFERASE"/>
    <property type="match status" value="1"/>
</dbReference>
<feature type="signal peptide" evidence="1">
    <location>
        <begin position="1"/>
        <end position="27"/>
    </location>
</feature>
<protein>
    <recommendedName>
        <fullName evidence="2">N-acetyltransferase domain-containing protein</fullName>
    </recommendedName>
</protein>
<dbReference type="Gene3D" id="3.40.630.30">
    <property type="match status" value="1"/>
</dbReference>
<dbReference type="PANTHER" id="PTHR43792">
    <property type="entry name" value="GNAT FAMILY, PUTATIVE (AFU_ORTHOLOGUE AFUA_3G00765)-RELATED-RELATED"/>
    <property type="match status" value="1"/>
</dbReference>
<feature type="domain" description="N-acetyltransferase" evidence="2">
    <location>
        <begin position="16"/>
        <end position="180"/>
    </location>
</feature>
<dbReference type="Pfam" id="PF13302">
    <property type="entry name" value="Acetyltransf_3"/>
    <property type="match status" value="1"/>
</dbReference>
<keyword evidence="4" id="KW-1185">Reference proteome</keyword>
<dbReference type="InterPro" id="IPR016181">
    <property type="entry name" value="Acyl_CoA_acyltransferase"/>
</dbReference>
<evidence type="ECO:0000313" key="4">
    <source>
        <dbReference type="Proteomes" id="UP000612282"/>
    </source>
</evidence>
<dbReference type="SUPFAM" id="SSF55729">
    <property type="entry name" value="Acyl-CoA N-acyltransferases (Nat)"/>
    <property type="match status" value="1"/>
</dbReference>
<reference evidence="3 4" key="1">
    <citation type="submission" date="2021-01" db="EMBL/GenBank/DDBJ databases">
        <title>Whole genome shotgun sequence of Actinoplanes couchii NBRC 106145.</title>
        <authorList>
            <person name="Komaki H."/>
            <person name="Tamura T."/>
        </authorList>
    </citation>
    <scope>NUCLEOTIDE SEQUENCE [LARGE SCALE GENOMIC DNA]</scope>
    <source>
        <strain evidence="3 4">NBRC 106145</strain>
    </source>
</reference>
<evidence type="ECO:0000256" key="1">
    <source>
        <dbReference type="SAM" id="SignalP"/>
    </source>
</evidence>
<name>A0ABQ3XLW9_9ACTN</name>
<accession>A0ABQ3XLW9</accession>
<gene>
    <name evidence="3" type="ORF">Aco03nite_078950</name>
</gene>
<feature type="chain" id="PRO_5047440496" description="N-acetyltransferase domain-containing protein" evidence="1">
    <location>
        <begin position="28"/>
        <end position="185"/>
    </location>
</feature>
<dbReference type="InterPro" id="IPR000182">
    <property type="entry name" value="GNAT_dom"/>
</dbReference>
<keyword evidence="1" id="KW-0732">Signal</keyword>
<evidence type="ECO:0000313" key="3">
    <source>
        <dbReference type="EMBL" id="GID59491.1"/>
    </source>
</evidence>
<sequence length="185" mass="19975">MPWVTTLCDHAAMATIRLLKLSPAALAALIDGDLDAASAAAGCPLSSFLVDENWLWRVRLDDIRRDPQAADWIARAVIAEPEGVIVGHGGFHGPPDADGTVEVGYTVAPEHRLRGYATAILIELLRRADADPRVTAVRASIRPDNVGSRKVATRLGFKKIGEQWDPEDGLEDVYVRRTGDQAASS</sequence>
<dbReference type="EMBL" id="BOMG01000097">
    <property type="protein sequence ID" value="GID59491.1"/>
    <property type="molecule type" value="Genomic_DNA"/>
</dbReference>
<evidence type="ECO:0000259" key="2">
    <source>
        <dbReference type="PROSITE" id="PS51186"/>
    </source>
</evidence>
<proteinExistence type="predicted"/>
<comment type="caution">
    <text evidence="3">The sequence shown here is derived from an EMBL/GenBank/DDBJ whole genome shotgun (WGS) entry which is preliminary data.</text>
</comment>
<dbReference type="CDD" id="cd04301">
    <property type="entry name" value="NAT_SF"/>
    <property type="match status" value="1"/>
</dbReference>
<dbReference type="InterPro" id="IPR051531">
    <property type="entry name" value="N-acetyltransferase"/>
</dbReference>